<gene>
    <name evidence="2" type="ORF">SAMN04489860_2585</name>
</gene>
<evidence type="ECO:0000313" key="2">
    <source>
        <dbReference type="EMBL" id="SDS87225.1"/>
    </source>
</evidence>
<evidence type="ECO:0000256" key="1">
    <source>
        <dbReference type="SAM" id="Phobius"/>
    </source>
</evidence>
<feature type="transmembrane region" description="Helical" evidence="1">
    <location>
        <begin position="29"/>
        <end position="49"/>
    </location>
</feature>
<organism evidence="2 3">
    <name type="scientific">Paraoerskovia marina</name>
    <dbReference type="NCBI Taxonomy" id="545619"/>
    <lineage>
        <taxon>Bacteria</taxon>
        <taxon>Bacillati</taxon>
        <taxon>Actinomycetota</taxon>
        <taxon>Actinomycetes</taxon>
        <taxon>Micrococcales</taxon>
        <taxon>Cellulomonadaceae</taxon>
        <taxon>Paraoerskovia</taxon>
    </lineage>
</organism>
<sequence>MGLATPLVPGLPLLGPVVAIFTPVRYSAWRMWVIWGIAGVCAVFLLLALASSLGWADWLVLDQEDYTP</sequence>
<keyword evidence="1" id="KW-0812">Transmembrane</keyword>
<name>A0A1H1VRA7_9CELL</name>
<dbReference type="AlphaFoldDB" id="A0A1H1VRA7"/>
<keyword evidence="3" id="KW-1185">Reference proteome</keyword>
<evidence type="ECO:0000313" key="3">
    <source>
        <dbReference type="Proteomes" id="UP000185663"/>
    </source>
</evidence>
<protein>
    <submittedName>
        <fullName evidence="2">Uncharacterized protein</fullName>
    </submittedName>
</protein>
<keyword evidence="1" id="KW-0472">Membrane</keyword>
<reference evidence="2 3" key="1">
    <citation type="submission" date="2016-10" db="EMBL/GenBank/DDBJ databases">
        <authorList>
            <person name="de Groot N.N."/>
        </authorList>
    </citation>
    <scope>NUCLEOTIDE SEQUENCE [LARGE SCALE GENOMIC DNA]</scope>
    <source>
        <strain evidence="2 3">DSM 22126</strain>
    </source>
</reference>
<proteinExistence type="predicted"/>
<dbReference type="EMBL" id="LT629776">
    <property type="protein sequence ID" value="SDS87225.1"/>
    <property type="molecule type" value="Genomic_DNA"/>
</dbReference>
<dbReference type="Proteomes" id="UP000185663">
    <property type="component" value="Chromosome I"/>
</dbReference>
<accession>A0A1H1VRA7</accession>
<keyword evidence="1" id="KW-1133">Transmembrane helix</keyword>